<dbReference type="Proteomes" id="UP001604002">
    <property type="component" value="Unassembled WGS sequence"/>
</dbReference>
<keyword evidence="2" id="KW-1185">Reference proteome</keyword>
<evidence type="ECO:0000313" key="2">
    <source>
        <dbReference type="Proteomes" id="UP001604002"/>
    </source>
</evidence>
<dbReference type="EMBL" id="JBAFVH010000008">
    <property type="protein sequence ID" value="MFG1373590.1"/>
    <property type="molecule type" value="Genomic_DNA"/>
</dbReference>
<evidence type="ECO:0000313" key="1">
    <source>
        <dbReference type="EMBL" id="MFG1373590.1"/>
    </source>
</evidence>
<dbReference type="EC" id="1.2.7.12" evidence="1"/>
<dbReference type="Gene3D" id="2.160.20.60">
    <property type="entry name" value="Glutamate synthase, alpha subunit, C-terminal domain"/>
    <property type="match status" value="1"/>
</dbReference>
<sequence>MSAYRLTLRAPLTARADLSGINPATLAGLSAQAVGWLTVPYGNGAVQLGDLFEVSEVEGGALIIGGDPRLDFVGAQMAEGAIEVDGPVGVLAGSGMIGGRLLICGDAGDGLAAGLEGGRIEVTGSAGAGVGGALTGDRQGMKDGIVAVAGAVGPSLGARMRGGLILVGGDAGPRAADGLIAGTLAVAGRLAAGAGRGMKRGTILVATAPEAPAPGFVSTGPHDLVMLALLARRVPDLAGLFGGRLTGRAERLVGNRLAGGTGEILVLQ</sequence>
<comment type="caution">
    <text evidence="1">The sequence shown here is derived from an EMBL/GenBank/DDBJ whole genome shotgun (WGS) entry which is preliminary data.</text>
</comment>
<dbReference type="RefSeq" id="WP_393993336.1">
    <property type="nucleotide sequence ID" value="NZ_JBAFVH010000008.1"/>
</dbReference>
<dbReference type="GO" id="GO:0018493">
    <property type="term" value="F:formylmethanofuran dehydrogenase activity"/>
    <property type="evidence" value="ECO:0007669"/>
    <property type="project" value="UniProtKB-EC"/>
</dbReference>
<organism evidence="1 2">
    <name type="scientific">Xanthobacter oligotrophicus</name>
    <dbReference type="NCBI Taxonomy" id="2607286"/>
    <lineage>
        <taxon>Bacteria</taxon>
        <taxon>Pseudomonadati</taxon>
        <taxon>Pseudomonadota</taxon>
        <taxon>Alphaproteobacteria</taxon>
        <taxon>Hyphomicrobiales</taxon>
        <taxon>Xanthobacteraceae</taxon>
        <taxon>Xanthobacter</taxon>
    </lineage>
</organism>
<dbReference type="PANTHER" id="PTHR39673:SF5">
    <property type="entry name" value="TUNGSTEN-CONTAINING FORMYLMETHANOFURAN DEHYDROGENASE 2 SUBUNIT C"/>
    <property type="match status" value="1"/>
</dbReference>
<keyword evidence="1" id="KW-0560">Oxidoreductase</keyword>
<protein>
    <submittedName>
        <fullName evidence="1">Formylmethanofuran dehydrogenase subunit C</fullName>
        <ecNumber evidence="1">1.2.7.12</ecNumber>
    </submittedName>
</protein>
<dbReference type="NCBIfam" id="TIGR03122">
    <property type="entry name" value="one_C_dehyd_C"/>
    <property type="match status" value="1"/>
</dbReference>
<dbReference type="PANTHER" id="PTHR39673">
    <property type="entry name" value="TUNGSTEN FORMYLMETHANOFURAN DEHYDROGENASE, SUBUNIT C (FWDC)"/>
    <property type="match status" value="1"/>
</dbReference>
<accession>A0ABW6ZXW6</accession>
<reference evidence="1 2" key="1">
    <citation type="submission" date="2024-02" db="EMBL/GenBank/DDBJ databases">
        <title>Expansion and revision of Xanthobacter and proposal of Roseixanthobacter gen. nov.</title>
        <authorList>
            <person name="Soltysiak M.P.M."/>
            <person name="Jalihal A."/>
            <person name="Ory A."/>
            <person name="Chrisophersen C."/>
            <person name="Lee A.D."/>
            <person name="Boulton J."/>
            <person name="Springer M."/>
        </authorList>
    </citation>
    <scope>NUCLEOTIDE SEQUENCE [LARGE SCALE GENOMIC DNA]</scope>
    <source>
        <strain evidence="1 2">23A</strain>
    </source>
</reference>
<dbReference type="InterPro" id="IPR017550">
    <property type="entry name" value="Formylmethanofuran_DH_suC"/>
</dbReference>
<dbReference type="InterPro" id="IPR036485">
    <property type="entry name" value="Glu_synth_asu_C_sf"/>
</dbReference>
<gene>
    <name evidence="1" type="ORF">V5F32_15560</name>
</gene>
<dbReference type="SUPFAM" id="SSF69336">
    <property type="entry name" value="Alpha subunit of glutamate synthase, C-terminal domain"/>
    <property type="match status" value="1"/>
</dbReference>
<proteinExistence type="predicted"/>
<name>A0ABW6ZXW6_9HYPH</name>